<evidence type="ECO:0000313" key="1">
    <source>
        <dbReference type="EMBL" id="PTX55369.1"/>
    </source>
</evidence>
<dbReference type="PANTHER" id="PTHR39338">
    <property type="entry name" value="BLL5662 PROTEIN-RELATED"/>
    <property type="match status" value="1"/>
</dbReference>
<comment type="caution">
    <text evidence="1">The sequence shown here is derived from an EMBL/GenBank/DDBJ whole genome shotgun (WGS) entry which is preliminary data.</text>
</comment>
<organism evidence="1 2">
    <name type="scientific">Litoreibacter ponti</name>
    <dbReference type="NCBI Taxonomy" id="1510457"/>
    <lineage>
        <taxon>Bacteria</taxon>
        <taxon>Pseudomonadati</taxon>
        <taxon>Pseudomonadota</taxon>
        <taxon>Alphaproteobacteria</taxon>
        <taxon>Rhodobacterales</taxon>
        <taxon>Roseobacteraceae</taxon>
        <taxon>Litoreibacter</taxon>
    </lineage>
</organism>
<dbReference type="OrthoDB" id="9764216at2"/>
<accession>A0A2T6BH38</accession>
<proteinExistence type="predicted"/>
<dbReference type="Pfam" id="PF05762">
    <property type="entry name" value="VWA_CoxE"/>
    <property type="match status" value="1"/>
</dbReference>
<evidence type="ECO:0000313" key="2">
    <source>
        <dbReference type="Proteomes" id="UP000243978"/>
    </source>
</evidence>
<name>A0A2T6BH38_9RHOB</name>
<dbReference type="AlphaFoldDB" id="A0A2T6BH38"/>
<reference evidence="1 2" key="1">
    <citation type="submission" date="2018-04" db="EMBL/GenBank/DDBJ databases">
        <title>Genomic Encyclopedia of Archaeal and Bacterial Type Strains, Phase II (KMG-II): from individual species to whole genera.</title>
        <authorList>
            <person name="Goeker M."/>
        </authorList>
    </citation>
    <scope>NUCLEOTIDE SEQUENCE [LARGE SCALE GENOMIC DNA]</scope>
    <source>
        <strain evidence="1 2">DSM 100977</strain>
    </source>
</reference>
<dbReference type="PANTHER" id="PTHR39338:SF7">
    <property type="entry name" value="BLL6692 PROTEIN"/>
    <property type="match status" value="1"/>
</dbReference>
<keyword evidence="2" id="KW-1185">Reference proteome</keyword>
<dbReference type="Proteomes" id="UP000243978">
    <property type="component" value="Unassembled WGS sequence"/>
</dbReference>
<dbReference type="InterPro" id="IPR008912">
    <property type="entry name" value="Uncharacterised_CoxE"/>
</dbReference>
<dbReference type="RefSeq" id="WP_107843661.1">
    <property type="nucleotide sequence ID" value="NZ_QBKS01000001.1"/>
</dbReference>
<gene>
    <name evidence="1" type="ORF">C8N43_0002</name>
</gene>
<dbReference type="EMBL" id="QBKS01000001">
    <property type="protein sequence ID" value="PTX55369.1"/>
    <property type="molecule type" value="Genomic_DNA"/>
</dbReference>
<sequence length="396" mass="46082">MFLPFFDNLRAAKVPVSLREYLSFLEGMKAGLATYDIDGFYYLARTIMVKDERHLDRFDRAFAHTFEGLEQINVDDVLQAMDLPEDWLRKMAEKHLSEEERAEIEALGGFDKLMETLKKRLEEQKGRHQGGNKWIGTAGTSPFGAYGYNPEGIRIGQSESRHQRAVKVWDKREFRNLDDTIELGTRNIKVALRRLRRWARDGAAEELDLDGTIRATAEHGYLDVKTRPERRNAVKVLLFLDVGGSMDPHIRVVEELFSAARAEFKHLEHYYFHNCLYEGVWKDNSRRWNEQTPTHEVLRTYGSDYKCIFVGDASMSPYEIAYPGGANEHMNPEAGQVWLERARDQWPAHLWINPLEQRYWRYTQSITMIQDIFGADRMVPMTLQGIEQGMRLLTRG</sequence>
<evidence type="ECO:0008006" key="3">
    <source>
        <dbReference type="Google" id="ProtNLM"/>
    </source>
</evidence>
<protein>
    <recommendedName>
        <fullName evidence="3">VWA domain containing CoxE-like protein</fullName>
    </recommendedName>
</protein>